<dbReference type="Proteomes" id="UP000199323">
    <property type="component" value="Unassembled WGS sequence"/>
</dbReference>
<dbReference type="STRING" id="380248.SAMN05216251_102374"/>
<dbReference type="PROSITE" id="PS50949">
    <property type="entry name" value="HTH_GNTR"/>
    <property type="match status" value="1"/>
</dbReference>
<evidence type="ECO:0000256" key="3">
    <source>
        <dbReference type="ARBA" id="ARBA00023163"/>
    </source>
</evidence>
<evidence type="ECO:0000256" key="4">
    <source>
        <dbReference type="SAM" id="MobiDB-lite"/>
    </source>
</evidence>
<dbReference type="SUPFAM" id="SSF64288">
    <property type="entry name" value="Chorismate lyase-like"/>
    <property type="match status" value="1"/>
</dbReference>
<dbReference type="SMART" id="SM00345">
    <property type="entry name" value="HTH_GNTR"/>
    <property type="match status" value="1"/>
</dbReference>
<protein>
    <submittedName>
        <fullName evidence="6">Transcriptional regulator, GntR family</fullName>
    </submittedName>
</protein>
<dbReference type="AlphaFoldDB" id="A0A1I1Z9U6"/>
<dbReference type="Gene3D" id="1.10.10.10">
    <property type="entry name" value="Winged helix-like DNA-binding domain superfamily/Winged helix DNA-binding domain"/>
    <property type="match status" value="1"/>
</dbReference>
<sequence length="286" mass="31976">MPHSSRPLEDLYAGAALTIRTVTRMAKAYERIADDLRDRIRAGDLAPGDRLPAETTLVERYGKSLPTLRQALGLLQAEGLIEKQHGRGNFVRRPRTPVKRSNTRHQWEKSRAREPEQQRRKTGATEHDTGLEVDDLVFHASYEVVDAGEELAEIFGVPAGTAMLERTYRTRYQAEAHPFSLVDSYLVRDVVAANPDLLDATNEPWPGGTQSQLHSIGIELERIEERVLARPPSAEEAEELGLPPGTSLIVVGKTSYDTDGRVVEHSVIRLPGDRTVMSFVTPLERW</sequence>
<dbReference type="GO" id="GO:0045892">
    <property type="term" value="P:negative regulation of DNA-templated transcription"/>
    <property type="evidence" value="ECO:0007669"/>
    <property type="project" value="TreeGrafter"/>
</dbReference>
<dbReference type="InterPro" id="IPR028978">
    <property type="entry name" value="Chorismate_lyase_/UTRA_dom_sf"/>
</dbReference>
<dbReference type="GO" id="GO:0003700">
    <property type="term" value="F:DNA-binding transcription factor activity"/>
    <property type="evidence" value="ECO:0007669"/>
    <property type="project" value="InterPro"/>
</dbReference>
<dbReference type="GO" id="GO:0003677">
    <property type="term" value="F:DNA binding"/>
    <property type="evidence" value="ECO:0007669"/>
    <property type="project" value="UniProtKB-KW"/>
</dbReference>
<gene>
    <name evidence="6" type="ORF">SAMN05216251_102374</name>
</gene>
<dbReference type="PANTHER" id="PTHR44846:SF17">
    <property type="entry name" value="GNTR-FAMILY TRANSCRIPTIONAL REGULATOR"/>
    <property type="match status" value="1"/>
</dbReference>
<dbReference type="InterPro" id="IPR000524">
    <property type="entry name" value="Tscrpt_reg_HTH_GntR"/>
</dbReference>
<name>A0A1I1Z9U6_9ACTN</name>
<dbReference type="CDD" id="cd07377">
    <property type="entry name" value="WHTH_GntR"/>
    <property type="match status" value="1"/>
</dbReference>
<evidence type="ECO:0000256" key="2">
    <source>
        <dbReference type="ARBA" id="ARBA00023125"/>
    </source>
</evidence>
<dbReference type="Pfam" id="PF00392">
    <property type="entry name" value="GntR"/>
    <property type="match status" value="1"/>
</dbReference>
<feature type="domain" description="HTH gntR-type" evidence="5">
    <location>
        <begin position="26"/>
        <end position="94"/>
    </location>
</feature>
<evidence type="ECO:0000313" key="7">
    <source>
        <dbReference type="Proteomes" id="UP000199323"/>
    </source>
</evidence>
<accession>A0A1I1Z9U6</accession>
<dbReference type="Pfam" id="PF07702">
    <property type="entry name" value="UTRA"/>
    <property type="match status" value="1"/>
</dbReference>
<feature type="compositionally biased region" description="Basic residues" evidence="4">
    <location>
        <begin position="90"/>
        <end position="103"/>
    </location>
</feature>
<evidence type="ECO:0000313" key="6">
    <source>
        <dbReference type="EMBL" id="SFE28541.1"/>
    </source>
</evidence>
<feature type="region of interest" description="Disordered" evidence="4">
    <location>
        <begin position="86"/>
        <end position="130"/>
    </location>
</feature>
<keyword evidence="1" id="KW-0805">Transcription regulation</keyword>
<dbReference type="InterPro" id="IPR050679">
    <property type="entry name" value="Bact_HTH_transcr_reg"/>
</dbReference>
<evidence type="ECO:0000259" key="5">
    <source>
        <dbReference type="PROSITE" id="PS50949"/>
    </source>
</evidence>
<keyword evidence="7" id="KW-1185">Reference proteome</keyword>
<dbReference type="Gene3D" id="3.40.1410.10">
    <property type="entry name" value="Chorismate lyase-like"/>
    <property type="match status" value="1"/>
</dbReference>
<dbReference type="InterPro" id="IPR036388">
    <property type="entry name" value="WH-like_DNA-bd_sf"/>
</dbReference>
<proteinExistence type="predicted"/>
<dbReference type="EMBL" id="FONG01000002">
    <property type="protein sequence ID" value="SFE28541.1"/>
    <property type="molecule type" value="Genomic_DNA"/>
</dbReference>
<feature type="compositionally biased region" description="Basic and acidic residues" evidence="4">
    <location>
        <begin position="105"/>
        <end position="130"/>
    </location>
</feature>
<keyword evidence="2" id="KW-0238">DNA-binding</keyword>
<dbReference type="InterPro" id="IPR011663">
    <property type="entry name" value="UTRA"/>
</dbReference>
<dbReference type="PANTHER" id="PTHR44846">
    <property type="entry name" value="MANNOSYL-D-GLYCERATE TRANSPORT/METABOLISM SYSTEM REPRESSOR MNGR-RELATED"/>
    <property type="match status" value="1"/>
</dbReference>
<dbReference type="SUPFAM" id="SSF46785">
    <property type="entry name" value="Winged helix' DNA-binding domain"/>
    <property type="match status" value="1"/>
</dbReference>
<organism evidence="6 7">
    <name type="scientific">Actinacidiphila alni</name>
    <dbReference type="NCBI Taxonomy" id="380248"/>
    <lineage>
        <taxon>Bacteria</taxon>
        <taxon>Bacillati</taxon>
        <taxon>Actinomycetota</taxon>
        <taxon>Actinomycetes</taxon>
        <taxon>Kitasatosporales</taxon>
        <taxon>Streptomycetaceae</taxon>
        <taxon>Actinacidiphila</taxon>
    </lineage>
</organism>
<dbReference type="SMART" id="SM00866">
    <property type="entry name" value="UTRA"/>
    <property type="match status" value="1"/>
</dbReference>
<keyword evidence="3" id="KW-0804">Transcription</keyword>
<dbReference type="InterPro" id="IPR036390">
    <property type="entry name" value="WH_DNA-bd_sf"/>
</dbReference>
<reference evidence="6 7" key="1">
    <citation type="submission" date="2016-10" db="EMBL/GenBank/DDBJ databases">
        <authorList>
            <person name="de Groot N.N."/>
        </authorList>
    </citation>
    <scope>NUCLEOTIDE SEQUENCE [LARGE SCALE GENOMIC DNA]</scope>
    <source>
        <strain evidence="6 7">CGMCC 4.3510</strain>
    </source>
</reference>
<dbReference type="PRINTS" id="PR00035">
    <property type="entry name" value="HTHGNTR"/>
</dbReference>
<evidence type="ECO:0000256" key="1">
    <source>
        <dbReference type="ARBA" id="ARBA00023015"/>
    </source>
</evidence>